<dbReference type="EMBL" id="CABHNW010000167">
    <property type="protein sequence ID" value="VUX40684.1"/>
    <property type="molecule type" value="Genomic_DNA"/>
</dbReference>
<dbReference type="Proteomes" id="UP000408482">
    <property type="component" value="Unassembled WGS sequence"/>
</dbReference>
<evidence type="ECO:0000256" key="1">
    <source>
        <dbReference type="ARBA" id="ARBA00022679"/>
    </source>
</evidence>
<dbReference type="InterPro" id="IPR028098">
    <property type="entry name" value="Glyco_trans_4-like_N"/>
</dbReference>
<gene>
    <name evidence="4" type="primary">pimB</name>
    <name evidence="4" type="ORF">RSSSTS7063_01295</name>
</gene>
<dbReference type="Pfam" id="PF00534">
    <property type="entry name" value="Glycos_transf_1"/>
    <property type="match status" value="1"/>
</dbReference>
<dbReference type="InterPro" id="IPR001296">
    <property type="entry name" value="Glyco_trans_1"/>
</dbReference>
<dbReference type="GO" id="GO:0016757">
    <property type="term" value="F:glycosyltransferase activity"/>
    <property type="evidence" value="ECO:0007669"/>
    <property type="project" value="UniProtKB-KW"/>
</dbReference>
<dbReference type="RefSeq" id="WP_144095477.1">
    <property type="nucleotide sequence ID" value="NZ_CABHMX010000016.1"/>
</dbReference>
<evidence type="ECO:0000259" key="3">
    <source>
        <dbReference type="Pfam" id="PF13439"/>
    </source>
</evidence>
<evidence type="ECO:0000259" key="2">
    <source>
        <dbReference type="Pfam" id="PF00534"/>
    </source>
</evidence>
<name>A0A564W718_9FIRM</name>
<dbReference type="GO" id="GO:0009103">
    <property type="term" value="P:lipopolysaccharide biosynthetic process"/>
    <property type="evidence" value="ECO:0007669"/>
    <property type="project" value="TreeGrafter"/>
</dbReference>
<dbReference type="CDD" id="cd03801">
    <property type="entry name" value="GT4_PimA-like"/>
    <property type="match status" value="1"/>
</dbReference>
<dbReference type="EC" id="2.4.1.57" evidence="4"/>
<dbReference type="AlphaFoldDB" id="A0A564W718"/>
<evidence type="ECO:0000313" key="4">
    <source>
        <dbReference type="EMBL" id="VUX40684.1"/>
    </source>
</evidence>
<dbReference type="PANTHER" id="PTHR46401:SF2">
    <property type="entry name" value="GLYCOSYLTRANSFERASE WBBK-RELATED"/>
    <property type="match status" value="1"/>
</dbReference>
<keyword evidence="5" id="KW-1185">Reference proteome</keyword>
<proteinExistence type="predicted"/>
<evidence type="ECO:0000313" key="5">
    <source>
        <dbReference type="Proteomes" id="UP000408482"/>
    </source>
</evidence>
<keyword evidence="4" id="KW-0328">Glycosyltransferase</keyword>
<dbReference type="SUPFAM" id="SSF53756">
    <property type="entry name" value="UDP-Glycosyltransferase/glycogen phosphorylase"/>
    <property type="match status" value="1"/>
</dbReference>
<feature type="domain" description="Glycosyl transferase family 1" evidence="2">
    <location>
        <begin position="182"/>
        <end position="353"/>
    </location>
</feature>
<sequence length="375" mass="43185">MKVLLLSQIAVVDYKYTYSLANALKACGNEVELIIDDKKDNDYCQCKCINKFLTSRKDIGKVKKLLNYVETYQFIVKKAISEHFDVVHVQWFQFSPVDYYFLRKLKNNGIKIVVSVHDILPFNEKKYDLTFHKKIYGLCNQIIVQAETNIERFDELFPEDSDKVNFIPHGHFLDFADKHGMEESRRHLNIPLDKTVLLFFGQIKKVKGVGVLLEAFGQLAQHRNDLYLVIAGSVWKDDFKPYQEIIKRNGLNDSQLKTDIRFIPDDEVGFYYSACDVAMMPYLDVYQSGVIQLVYAYGKPAVATAIAPFMEIVEDGVTGYLCQPNDVKSLEKAIGRAVAEKERFEKMGEAGRQKIAAKYSWDDIAKKVTELYKKN</sequence>
<reference evidence="4 5" key="1">
    <citation type="submission" date="2019-07" db="EMBL/GenBank/DDBJ databases">
        <authorList>
            <person name="Hibberd C M."/>
            <person name="Gehrig L. J."/>
            <person name="Chang H.-W."/>
            <person name="Venkatesh S."/>
        </authorList>
    </citation>
    <scope>NUCLEOTIDE SEQUENCE [LARGE SCALE GENOMIC DNA]</scope>
    <source>
        <strain evidence="4">Blautia_luti_SSTS_Bg7063</strain>
    </source>
</reference>
<keyword evidence="1 4" id="KW-0808">Transferase</keyword>
<feature type="domain" description="Glycosyltransferase subfamily 4-like N-terminal" evidence="3">
    <location>
        <begin position="16"/>
        <end position="170"/>
    </location>
</feature>
<dbReference type="PANTHER" id="PTHR46401">
    <property type="entry name" value="GLYCOSYLTRANSFERASE WBBK-RELATED"/>
    <property type="match status" value="1"/>
</dbReference>
<protein>
    <submittedName>
        <fullName evidence="4">GDP-mannose-dependent alpha-(1-6)-phosphatidylinositol monomannoside mannosyltransferase</fullName>
        <ecNumber evidence="4">2.4.1.57</ecNumber>
    </submittedName>
</protein>
<dbReference type="Gene3D" id="3.40.50.2000">
    <property type="entry name" value="Glycogen Phosphorylase B"/>
    <property type="match status" value="2"/>
</dbReference>
<dbReference type="Pfam" id="PF13439">
    <property type="entry name" value="Glyco_transf_4"/>
    <property type="match status" value="1"/>
</dbReference>
<accession>A0A564W718</accession>
<organism evidence="4 5">
    <name type="scientific">Blautia luti</name>
    <dbReference type="NCBI Taxonomy" id="89014"/>
    <lineage>
        <taxon>Bacteria</taxon>
        <taxon>Bacillati</taxon>
        <taxon>Bacillota</taxon>
        <taxon>Clostridia</taxon>
        <taxon>Lachnospirales</taxon>
        <taxon>Lachnospiraceae</taxon>
        <taxon>Blautia</taxon>
    </lineage>
</organism>